<gene>
    <name evidence="2" type="ORF">DMAD_09601</name>
</gene>
<evidence type="ECO:0000256" key="1">
    <source>
        <dbReference type="SAM" id="MobiDB-lite"/>
    </source>
</evidence>
<feature type="compositionally biased region" description="Acidic residues" evidence="1">
    <location>
        <begin position="151"/>
        <end position="161"/>
    </location>
</feature>
<dbReference type="EMBL" id="AP029263">
    <property type="protein sequence ID" value="BFF91288.1"/>
    <property type="molecule type" value="Genomic_DNA"/>
</dbReference>
<keyword evidence="3" id="KW-1185">Reference proteome</keyword>
<sequence>MDKKKDPFFAVIRCEMCINPVTNFVVGLCSRCEKTWTTKRLENMVSNNRIKAPIVASFHETDATMDPTFQAAMTNAKMKKAQKNALFLKIRGQFASTVLTVDEDSKMAVPYKTEDNYWDIPEVMDKPFRKFHRNVDLLADMVPDRSRSSTDEDITDQDTEDSSCARVTPNTPKKI</sequence>
<name>A0AAU9EWE2_DROMD</name>
<organism evidence="2 3">
    <name type="scientific">Drosophila madeirensis</name>
    <name type="common">Fruit fly</name>
    <dbReference type="NCBI Taxonomy" id="30013"/>
    <lineage>
        <taxon>Eukaryota</taxon>
        <taxon>Metazoa</taxon>
        <taxon>Ecdysozoa</taxon>
        <taxon>Arthropoda</taxon>
        <taxon>Hexapoda</taxon>
        <taxon>Insecta</taxon>
        <taxon>Pterygota</taxon>
        <taxon>Neoptera</taxon>
        <taxon>Endopterygota</taxon>
        <taxon>Diptera</taxon>
        <taxon>Brachycera</taxon>
        <taxon>Muscomorpha</taxon>
        <taxon>Ephydroidea</taxon>
        <taxon>Drosophilidae</taxon>
        <taxon>Drosophila</taxon>
        <taxon>Sophophora</taxon>
    </lineage>
</organism>
<feature type="region of interest" description="Disordered" evidence="1">
    <location>
        <begin position="142"/>
        <end position="175"/>
    </location>
</feature>
<proteinExistence type="predicted"/>
<reference evidence="2 3" key="1">
    <citation type="submission" date="2024-02" db="EMBL/GenBank/DDBJ databases">
        <title>A chromosome-level genome assembly of Drosophila madeirensis, a fruit fly species endemic to Madeira island.</title>
        <authorList>
            <person name="Tomihara K."/>
            <person name="Llopart A."/>
            <person name="Yamamoto D."/>
        </authorList>
    </citation>
    <scope>NUCLEOTIDE SEQUENCE [LARGE SCALE GENOMIC DNA]</scope>
    <source>
        <strain evidence="2 3">RF1</strain>
    </source>
</reference>
<evidence type="ECO:0000313" key="3">
    <source>
        <dbReference type="Proteomes" id="UP001500889"/>
    </source>
</evidence>
<dbReference type="Proteomes" id="UP001500889">
    <property type="component" value="Chromosome O"/>
</dbReference>
<evidence type="ECO:0000313" key="2">
    <source>
        <dbReference type="EMBL" id="BFF91288.1"/>
    </source>
</evidence>
<protein>
    <submittedName>
        <fullName evidence="2">Uncharacterized protein</fullName>
    </submittedName>
</protein>
<dbReference type="AlphaFoldDB" id="A0AAU9EWE2"/>
<accession>A0AAU9EWE2</accession>